<sequence length="209" mass="22161">MKHLLIWGAGDQGTVTLDCALAMKRYDRIDFLDMKEKGHRSIPGYAVYEEEKVNLSGFLRSYNEAIVAVGSNDLREAKTSRLMSLGIPLATVIHPTAVISPFSHISRGCAVLARAVVNPNAHVGTGCIVNTGAIIEHDCIIGDFANICPGVSMAGHTKIGRKSFLGIGSTIMDDITVGEESVVGAGAVVIRNVPDRVVVAGVPAKEIHS</sequence>
<evidence type="ECO:0000256" key="1">
    <source>
        <dbReference type="ARBA" id="ARBA00022679"/>
    </source>
</evidence>
<accession>A0A0J9CCS9</accession>
<reference evidence="6 7" key="1">
    <citation type="submission" date="2011-04" db="EMBL/GenBank/DDBJ databases">
        <title>The Genome Sequence of Clostridium citroniae WAL-19142.</title>
        <authorList>
            <consortium name="The Broad Institute Genome Sequencing Platform"/>
            <person name="Earl A."/>
            <person name="Ward D."/>
            <person name="Feldgarden M."/>
            <person name="Gevers D."/>
            <person name="Warren Y.A."/>
            <person name="Tyrrell K.L."/>
            <person name="Citron D.M."/>
            <person name="Goldstein E.J."/>
            <person name="Daigneault M."/>
            <person name="Allen-Vercoe E."/>
            <person name="Young S.K."/>
            <person name="Zeng Q."/>
            <person name="Gargeya S."/>
            <person name="Fitzgerald M."/>
            <person name="Haas B."/>
            <person name="Abouelleil A."/>
            <person name="Alvarado L."/>
            <person name="Arachchi H.M."/>
            <person name="Berlin A."/>
            <person name="Brown A."/>
            <person name="Chapman S.B."/>
            <person name="Chen Z."/>
            <person name="Dunbar C."/>
            <person name="Freedman E."/>
            <person name="Gearin G."/>
            <person name="Gellesch M."/>
            <person name="Goldberg J."/>
            <person name="Griggs A."/>
            <person name="Gujja S."/>
            <person name="Heilman E.R."/>
            <person name="Heiman D."/>
            <person name="Howarth C."/>
            <person name="Larson L."/>
            <person name="Lui A."/>
            <person name="MacDonald P.J."/>
            <person name="Mehta T."/>
            <person name="Montmayeur A."/>
            <person name="Murphy C."/>
            <person name="Neiman D."/>
            <person name="Pearson M."/>
            <person name="Priest M."/>
            <person name="Roberts A."/>
            <person name="Saif S."/>
            <person name="Shea T."/>
            <person name="Shenoy N."/>
            <person name="Sisk P."/>
            <person name="Stolte C."/>
            <person name="Sykes S."/>
            <person name="White J."/>
            <person name="Yandava C."/>
            <person name="Wortman J."/>
            <person name="Nusbaum C."/>
            <person name="Birren B."/>
        </authorList>
    </citation>
    <scope>NUCLEOTIDE SEQUENCE [LARGE SCALE GENOMIC DNA]</scope>
    <source>
        <strain evidence="6 7">WAL-19142</strain>
    </source>
</reference>
<evidence type="ECO:0000256" key="4">
    <source>
        <dbReference type="PIRSR" id="PIRSR620019-2"/>
    </source>
</evidence>
<dbReference type="EMBL" id="ADLK01000011">
    <property type="protein sequence ID" value="KMW22301.1"/>
    <property type="molecule type" value="Genomic_DNA"/>
</dbReference>
<dbReference type="InterPro" id="IPR011004">
    <property type="entry name" value="Trimer_LpxA-like_sf"/>
</dbReference>
<dbReference type="InterPro" id="IPR041561">
    <property type="entry name" value="PglD_N"/>
</dbReference>
<organism evidence="6 7">
    <name type="scientific">[Clostridium] citroniae WAL-19142</name>
    <dbReference type="NCBI Taxonomy" id="742734"/>
    <lineage>
        <taxon>Bacteria</taxon>
        <taxon>Bacillati</taxon>
        <taxon>Bacillota</taxon>
        <taxon>Clostridia</taxon>
        <taxon>Lachnospirales</taxon>
        <taxon>Lachnospiraceae</taxon>
        <taxon>Enterocloster</taxon>
    </lineage>
</organism>
<protein>
    <recommendedName>
        <fullName evidence="5">PglD N-terminal domain-containing protein</fullName>
    </recommendedName>
</protein>
<dbReference type="RefSeq" id="WP_007863392.1">
    <property type="nucleotide sequence ID" value="NZ_KQ235876.1"/>
</dbReference>
<dbReference type="Gene3D" id="3.40.50.20">
    <property type="match status" value="1"/>
</dbReference>
<feature type="domain" description="PglD N-terminal" evidence="5">
    <location>
        <begin position="4"/>
        <end position="81"/>
    </location>
</feature>
<evidence type="ECO:0000259" key="5">
    <source>
        <dbReference type="Pfam" id="PF17836"/>
    </source>
</evidence>
<dbReference type="PANTHER" id="PTHR43300:SF7">
    <property type="entry name" value="UDP-N-ACETYLBACILLOSAMINE N-ACETYLTRANSFERASE"/>
    <property type="match status" value="1"/>
</dbReference>
<dbReference type="AlphaFoldDB" id="A0A0J9CCS9"/>
<dbReference type="Proteomes" id="UP000037392">
    <property type="component" value="Unassembled WGS sequence"/>
</dbReference>
<dbReference type="PATRIC" id="fig|742734.4.peg.1634"/>
<keyword evidence="2" id="KW-0677">Repeat</keyword>
<dbReference type="InterPro" id="IPR018357">
    <property type="entry name" value="Hexapep_transf_CS"/>
</dbReference>
<evidence type="ECO:0000256" key="3">
    <source>
        <dbReference type="PIRSR" id="PIRSR620019-1"/>
    </source>
</evidence>
<dbReference type="SUPFAM" id="SSF51161">
    <property type="entry name" value="Trimeric LpxA-like enzymes"/>
    <property type="match status" value="1"/>
</dbReference>
<proteinExistence type="predicted"/>
<gene>
    <name evidence="6" type="ORF">HMPREF9470_01530</name>
</gene>
<feature type="binding site" evidence="4">
    <location>
        <position position="70"/>
    </location>
    <ligand>
        <name>substrate</name>
    </ligand>
</feature>
<dbReference type="Gene3D" id="2.160.10.10">
    <property type="entry name" value="Hexapeptide repeat proteins"/>
    <property type="match status" value="1"/>
</dbReference>
<dbReference type="GeneID" id="93164613"/>
<dbReference type="Pfam" id="PF00132">
    <property type="entry name" value="Hexapep"/>
    <property type="match status" value="1"/>
</dbReference>
<dbReference type="InterPro" id="IPR050179">
    <property type="entry name" value="Trans_hexapeptide_repeat"/>
</dbReference>
<dbReference type="CDD" id="cd03360">
    <property type="entry name" value="LbH_AT_putative"/>
    <property type="match status" value="1"/>
</dbReference>
<dbReference type="InterPro" id="IPR001451">
    <property type="entry name" value="Hexapep"/>
</dbReference>
<dbReference type="OrthoDB" id="9801456at2"/>
<evidence type="ECO:0000313" key="6">
    <source>
        <dbReference type="EMBL" id="KMW22301.1"/>
    </source>
</evidence>
<dbReference type="NCBIfam" id="TIGR03570">
    <property type="entry name" value="NeuD_NnaD"/>
    <property type="match status" value="1"/>
</dbReference>
<dbReference type="GO" id="GO:0016740">
    <property type="term" value="F:transferase activity"/>
    <property type="evidence" value="ECO:0007669"/>
    <property type="project" value="UniProtKB-KW"/>
</dbReference>
<comment type="caution">
    <text evidence="6">The sequence shown here is derived from an EMBL/GenBank/DDBJ whole genome shotgun (WGS) entry which is preliminary data.</text>
</comment>
<dbReference type="Pfam" id="PF17836">
    <property type="entry name" value="PglD_N"/>
    <property type="match status" value="1"/>
</dbReference>
<keyword evidence="1" id="KW-0808">Transferase</keyword>
<dbReference type="PANTHER" id="PTHR43300">
    <property type="entry name" value="ACETYLTRANSFERASE"/>
    <property type="match status" value="1"/>
</dbReference>
<feature type="active site" description="Proton acceptor" evidence="3">
    <location>
        <position position="137"/>
    </location>
</feature>
<name>A0A0J9CCS9_9FIRM</name>
<evidence type="ECO:0000256" key="2">
    <source>
        <dbReference type="ARBA" id="ARBA00022737"/>
    </source>
</evidence>
<dbReference type="PROSITE" id="PS00101">
    <property type="entry name" value="HEXAPEP_TRANSFERASES"/>
    <property type="match status" value="1"/>
</dbReference>
<dbReference type="InterPro" id="IPR020019">
    <property type="entry name" value="AcTrfase_PglD-like"/>
</dbReference>
<feature type="binding site" evidence="4">
    <location>
        <position position="167"/>
    </location>
    <ligand>
        <name>acetyl-CoA</name>
        <dbReference type="ChEBI" id="CHEBI:57288"/>
    </ligand>
</feature>
<feature type="site" description="Increases basicity of active site His" evidence="3">
    <location>
        <position position="138"/>
    </location>
</feature>
<evidence type="ECO:0000313" key="7">
    <source>
        <dbReference type="Proteomes" id="UP000037392"/>
    </source>
</evidence>